<evidence type="ECO:0000256" key="5">
    <source>
        <dbReference type="ARBA" id="ARBA00037941"/>
    </source>
</evidence>
<comment type="similarity">
    <text evidence="5">Belongs to the L2HGDH family.</text>
</comment>
<evidence type="ECO:0000256" key="6">
    <source>
        <dbReference type="SAM" id="Phobius"/>
    </source>
</evidence>
<gene>
    <name evidence="8" type="ordered locus">PMM1215</name>
</gene>
<dbReference type="InterPro" id="IPR036188">
    <property type="entry name" value="FAD/NAD-bd_sf"/>
</dbReference>
<evidence type="ECO:0000313" key="9">
    <source>
        <dbReference type="Proteomes" id="UP000001026"/>
    </source>
</evidence>
<evidence type="ECO:0000256" key="1">
    <source>
        <dbReference type="ARBA" id="ARBA00001974"/>
    </source>
</evidence>
<keyword evidence="2" id="KW-0285">Flavoprotein</keyword>
<sequence>MSLKNGEIIIIGGGIVGLTIAYQIIKRGISKNIIILEKENNLGLHTSGRNSGVLHAGIYYKPGSLKSKVCIEGGKRLKAWIKDRGLKTNPCGKIIIPTKYEQDSQIDLLFERGLKNGAKVEIINNKKLKEIQPNTNSITNRALWSPNTAVVNPLEIINQLEIELKDKGVIFIKGSKIRKINKKENKIHTEDNLIIKYKYFFNCAGLQSDRVAHMCNVGKNLTILPFKGFYWKIKNNDAFDIKTNIYPVPDLSVPFLGVHFTPSGDKKNIFIGPTATVAFGRENYKFFEGLEPLMLISNLFILSKQYLMNKNKFRQYVHQQSLQAFEPFLIKSAQNLIPSIKLSDIEISEKLGIRAQLFDNKKMNLVDDFICTNDENSTHVLNAVSPAFTSSFSLADLIINSSKLNKE</sequence>
<keyword evidence="4" id="KW-0560">Oxidoreductase</keyword>
<keyword evidence="6" id="KW-0812">Transmembrane</keyword>
<feature type="transmembrane region" description="Helical" evidence="6">
    <location>
        <begin position="6"/>
        <end position="25"/>
    </location>
</feature>
<keyword evidence="3" id="KW-0274">FAD</keyword>
<evidence type="ECO:0000256" key="4">
    <source>
        <dbReference type="ARBA" id="ARBA00023002"/>
    </source>
</evidence>
<dbReference type="GO" id="GO:0005737">
    <property type="term" value="C:cytoplasm"/>
    <property type="evidence" value="ECO:0007669"/>
    <property type="project" value="TreeGrafter"/>
</dbReference>
<dbReference type="RefSeq" id="WP_011132849.1">
    <property type="nucleotide sequence ID" value="NC_005072.1"/>
</dbReference>
<evidence type="ECO:0000313" key="8">
    <source>
        <dbReference type="EMBL" id="CAE19674.1"/>
    </source>
</evidence>
<dbReference type="SUPFAM" id="SSF51905">
    <property type="entry name" value="FAD/NAD(P)-binding domain"/>
    <property type="match status" value="1"/>
</dbReference>
<dbReference type="eggNOG" id="COG0579">
    <property type="taxonomic scope" value="Bacteria"/>
</dbReference>
<evidence type="ECO:0000256" key="2">
    <source>
        <dbReference type="ARBA" id="ARBA00022630"/>
    </source>
</evidence>
<name>Q7V0P1_PROMP</name>
<dbReference type="NCBIfam" id="NF008726">
    <property type="entry name" value="PRK11728.1"/>
    <property type="match status" value="1"/>
</dbReference>
<dbReference type="Pfam" id="PF01266">
    <property type="entry name" value="DAO"/>
    <property type="match status" value="1"/>
</dbReference>
<dbReference type="InterPro" id="IPR006076">
    <property type="entry name" value="FAD-dep_OxRdtase"/>
</dbReference>
<evidence type="ECO:0000259" key="7">
    <source>
        <dbReference type="Pfam" id="PF01266"/>
    </source>
</evidence>
<keyword evidence="6" id="KW-0472">Membrane</keyword>
<keyword evidence="6" id="KW-1133">Transmembrane helix</keyword>
<accession>Q7V0P1</accession>
<dbReference type="PANTHER" id="PTHR43104">
    <property type="entry name" value="L-2-HYDROXYGLUTARATE DEHYDROGENASE, MITOCHONDRIAL"/>
    <property type="match status" value="1"/>
</dbReference>
<dbReference type="HOGENOM" id="CLU_024775_0_1_3"/>
<comment type="cofactor">
    <cofactor evidence="1">
        <name>FAD</name>
        <dbReference type="ChEBI" id="CHEBI:57692"/>
    </cofactor>
</comment>
<dbReference type="EMBL" id="BX548174">
    <property type="protein sequence ID" value="CAE19674.1"/>
    <property type="molecule type" value="Genomic_DNA"/>
</dbReference>
<dbReference type="Proteomes" id="UP000001026">
    <property type="component" value="Chromosome"/>
</dbReference>
<dbReference type="STRING" id="59919.PMM1215"/>
<dbReference type="GO" id="GO:0047545">
    <property type="term" value="F:(S)-2-hydroxyglutarate dehydrogenase activity"/>
    <property type="evidence" value="ECO:0007669"/>
    <property type="project" value="TreeGrafter"/>
</dbReference>
<dbReference type="Gene3D" id="3.50.50.60">
    <property type="entry name" value="FAD/NAD(P)-binding domain"/>
    <property type="match status" value="1"/>
</dbReference>
<organism evidence="8 9">
    <name type="scientific">Prochlorococcus marinus subsp. pastoris (strain CCMP1986 / NIES-2087 / MED4)</name>
    <dbReference type="NCBI Taxonomy" id="59919"/>
    <lineage>
        <taxon>Bacteria</taxon>
        <taxon>Bacillati</taxon>
        <taxon>Cyanobacteriota</taxon>
        <taxon>Cyanophyceae</taxon>
        <taxon>Synechococcales</taxon>
        <taxon>Prochlorococcaceae</taxon>
        <taxon>Prochlorococcus</taxon>
    </lineage>
</organism>
<dbReference type="PANTHER" id="PTHR43104:SF2">
    <property type="entry name" value="L-2-HYDROXYGLUTARATE DEHYDROGENASE, MITOCHONDRIAL"/>
    <property type="match status" value="1"/>
</dbReference>
<dbReference type="KEGG" id="pmm:PMM1215"/>
<proteinExistence type="inferred from homology"/>
<protein>
    <recommendedName>
        <fullName evidence="7">FAD dependent oxidoreductase domain-containing protein</fullName>
    </recommendedName>
</protein>
<reference evidence="8 9" key="1">
    <citation type="journal article" date="2003" name="Nature">
        <title>Genome divergence in two Prochlorococcus ecotypes reflects oceanic niche differentiation.</title>
        <authorList>
            <person name="Rocap G."/>
            <person name="Larimer F.W."/>
            <person name="Lamerdin J.E."/>
            <person name="Malfatti S."/>
            <person name="Chain P."/>
            <person name="Ahlgren N.A."/>
            <person name="Arellano A."/>
            <person name="Coleman M."/>
            <person name="Hauser L."/>
            <person name="Hess W.R."/>
            <person name="Johnson Z.I."/>
            <person name="Land M.L."/>
            <person name="Lindell D."/>
            <person name="Post A.F."/>
            <person name="Regala W."/>
            <person name="Shah M."/>
            <person name="Shaw S.L."/>
            <person name="Steglich C."/>
            <person name="Sullivan M.B."/>
            <person name="Ting C.S."/>
            <person name="Tolonen A."/>
            <person name="Webb E.A."/>
            <person name="Zinser E.R."/>
            <person name="Chisholm S.W."/>
        </authorList>
    </citation>
    <scope>NUCLEOTIDE SEQUENCE [LARGE SCALE GENOMIC DNA]</scope>
    <source>
        <strain evidence="9">CCMP1986 / NIES-2087 / MED4</strain>
    </source>
</reference>
<dbReference type="OrthoDB" id="9801699at2"/>
<dbReference type="Gene3D" id="3.30.9.10">
    <property type="entry name" value="D-Amino Acid Oxidase, subunit A, domain 2"/>
    <property type="match status" value="1"/>
</dbReference>
<dbReference type="AlphaFoldDB" id="Q7V0P1"/>
<evidence type="ECO:0000256" key="3">
    <source>
        <dbReference type="ARBA" id="ARBA00022827"/>
    </source>
</evidence>
<feature type="domain" description="FAD dependent oxidoreductase" evidence="7">
    <location>
        <begin position="8"/>
        <end position="398"/>
    </location>
</feature>